<dbReference type="InterPro" id="IPR019734">
    <property type="entry name" value="TPR_rpt"/>
</dbReference>
<reference evidence="3" key="1">
    <citation type="journal article" date="2019" name="Int. J. Syst. Evol. Microbiol.">
        <title>The Global Catalogue of Microorganisms (GCM) 10K type strain sequencing project: providing services to taxonomists for standard genome sequencing and annotation.</title>
        <authorList>
            <consortium name="The Broad Institute Genomics Platform"/>
            <consortium name="The Broad Institute Genome Sequencing Center for Infectious Disease"/>
            <person name="Wu L."/>
            <person name="Ma J."/>
        </authorList>
    </citation>
    <scope>NUCLEOTIDE SEQUENCE [LARGE SCALE GENOMIC DNA]</scope>
    <source>
        <strain evidence="3">CGMCC 1.12923</strain>
    </source>
</reference>
<comment type="caution">
    <text evidence="2">The sequence shown here is derived from an EMBL/GenBank/DDBJ whole genome shotgun (WGS) entry which is preliminary data.</text>
</comment>
<feature type="chain" id="PRO_5045512446" description="Tetratricopeptide repeat protein" evidence="1">
    <location>
        <begin position="18"/>
        <end position="320"/>
    </location>
</feature>
<dbReference type="Gene3D" id="1.25.40.10">
    <property type="entry name" value="Tetratricopeptide repeat domain"/>
    <property type="match status" value="2"/>
</dbReference>
<sequence>MKYWFILLLLITTCARADLQTAIAVYQQGDSQKAEKMFLALQTEPDARIYLARIWQNQDLDKAEDWIEQALEQAPENPLAHFVKGSIMASQASNSSIFSAYGYAKDSLRGFKKAVELAPDNVQFRQGLLLFYLQAPGIAGGDEEAALAQVEAIEKENTLAGIKARLIYFKETGHKQKYEELMFRARQHYRNKSDFHYLEAINLQEKKQFLEAQKLFEKASVLPDADEQSNTISFSALYQIGRTAVLAQSFIGKGIQALQHYIQKAPDSRQLPEKYWARFRLANLLELKGEKQQAMEIYQSLLTVEDNQLLERVKKQLQRS</sequence>
<dbReference type="SMART" id="SM00028">
    <property type="entry name" value="TPR"/>
    <property type="match status" value="3"/>
</dbReference>
<evidence type="ECO:0000313" key="2">
    <source>
        <dbReference type="EMBL" id="GGD49422.1"/>
    </source>
</evidence>
<protein>
    <recommendedName>
        <fullName evidence="4">Tetratricopeptide repeat protein</fullName>
    </recommendedName>
</protein>
<keyword evidence="3" id="KW-1185">Reference proteome</keyword>
<dbReference type="RefSeq" id="WP_099033494.1">
    <property type="nucleotide sequence ID" value="NZ_BMGJ01000001.1"/>
</dbReference>
<dbReference type="EMBL" id="BMGJ01000001">
    <property type="protein sequence ID" value="GGD49422.1"/>
    <property type="molecule type" value="Genomic_DNA"/>
</dbReference>
<dbReference type="InterPro" id="IPR011990">
    <property type="entry name" value="TPR-like_helical_dom_sf"/>
</dbReference>
<evidence type="ECO:0000313" key="3">
    <source>
        <dbReference type="Proteomes" id="UP000614272"/>
    </source>
</evidence>
<accession>A0ABQ1QZ17</accession>
<dbReference type="Proteomes" id="UP000614272">
    <property type="component" value="Unassembled WGS sequence"/>
</dbReference>
<feature type="signal peptide" evidence="1">
    <location>
        <begin position="1"/>
        <end position="17"/>
    </location>
</feature>
<name>A0ABQ1QZ17_9ALTE</name>
<evidence type="ECO:0008006" key="4">
    <source>
        <dbReference type="Google" id="ProtNLM"/>
    </source>
</evidence>
<evidence type="ECO:0000256" key="1">
    <source>
        <dbReference type="SAM" id="SignalP"/>
    </source>
</evidence>
<organism evidence="2 3">
    <name type="scientific">Lacimicrobium alkaliphilum</name>
    <dbReference type="NCBI Taxonomy" id="1526571"/>
    <lineage>
        <taxon>Bacteria</taxon>
        <taxon>Pseudomonadati</taxon>
        <taxon>Pseudomonadota</taxon>
        <taxon>Gammaproteobacteria</taxon>
        <taxon>Alteromonadales</taxon>
        <taxon>Alteromonadaceae</taxon>
        <taxon>Lacimicrobium</taxon>
    </lineage>
</organism>
<dbReference type="SUPFAM" id="SSF48452">
    <property type="entry name" value="TPR-like"/>
    <property type="match status" value="2"/>
</dbReference>
<keyword evidence="1" id="KW-0732">Signal</keyword>
<proteinExistence type="predicted"/>
<gene>
    <name evidence="2" type="ORF">GCM10011357_01730</name>
</gene>